<dbReference type="GO" id="GO:0005524">
    <property type="term" value="F:ATP binding"/>
    <property type="evidence" value="ECO:0007669"/>
    <property type="project" value="UniProtKB-UniRule"/>
</dbReference>
<proteinExistence type="inferred from homology"/>
<sequence length="221" mass="24069">MALHVKGGLFLTLEGGEGAGKSTQARLLADALREEGYEVVLTREPGGTPGAEEIRHLLLFGEADLSWRSEIMAHMSARCDHLDNLIVPALAAGKIVVCDRFHDSTLAYQGYGIGMGDAERLAFIAGLRSLVACEPALTLLLDLPRDQALDRLHARGGRTDRYEGQAEAFHRRVLDGFDTIAEKNPDRVMRLNAARTPDALSRSILEIVQNRIAQVSDQGDA</sequence>
<keyword evidence="15" id="KW-1185">Reference proteome</keyword>
<dbReference type="Gene3D" id="3.40.50.300">
    <property type="entry name" value="P-loop containing nucleotide triphosphate hydrolases"/>
    <property type="match status" value="1"/>
</dbReference>
<dbReference type="Pfam" id="PF02223">
    <property type="entry name" value="Thymidylate_kin"/>
    <property type="match status" value="1"/>
</dbReference>
<dbReference type="NCBIfam" id="TIGR00041">
    <property type="entry name" value="DTMP_kinase"/>
    <property type="match status" value="1"/>
</dbReference>
<dbReference type="GO" id="GO:0004798">
    <property type="term" value="F:dTMP kinase activity"/>
    <property type="evidence" value="ECO:0007669"/>
    <property type="project" value="UniProtKB-UniRule"/>
</dbReference>
<evidence type="ECO:0000256" key="5">
    <source>
        <dbReference type="ARBA" id="ARBA00022727"/>
    </source>
</evidence>
<dbReference type="PANTHER" id="PTHR10344:SF4">
    <property type="entry name" value="UMP-CMP KINASE 2, MITOCHONDRIAL"/>
    <property type="match status" value="1"/>
</dbReference>
<dbReference type="GO" id="GO:0006235">
    <property type="term" value="P:dTTP biosynthetic process"/>
    <property type="evidence" value="ECO:0007669"/>
    <property type="project" value="UniProtKB-UniRule"/>
</dbReference>
<evidence type="ECO:0000259" key="13">
    <source>
        <dbReference type="Pfam" id="PF02223"/>
    </source>
</evidence>
<keyword evidence="5 12" id="KW-0545">Nucleotide biosynthesis</keyword>
<dbReference type="SUPFAM" id="SSF52540">
    <property type="entry name" value="P-loop containing nucleoside triphosphate hydrolases"/>
    <property type="match status" value="1"/>
</dbReference>
<keyword evidence="8 12" id="KW-0067">ATP-binding</keyword>
<dbReference type="FunFam" id="3.40.50.300:FF:000225">
    <property type="entry name" value="Thymidylate kinase"/>
    <property type="match status" value="1"/>
</dbReference>
<dbReference type="PANTHER" id="PTHR10344">
    <property type="entry name" value="THYMIDYLATE KINASE"/>
    <property type="match status" value="1"/>
</dbReference>
<dbReference type="InterPro" id="IPR039430">
    <property type="entry name" value="Thymidylate_kin-like_dom"/>
</dbReference>
<evidence type="ECO:0000256" key="9">
    <source>
        <dbReference type="ARBA" id="ARBA00029962"/>
    </source>
</evidence>
<dbReference type="EC" id="2.7.4.9" evidence="2 12"/>
<comment type="catalytic activity">
    <reaction evidence="10 12">
        <text>dTMP + ATP = dTDP + ADP</text>
        <dbReference type="Rhea" id="RHEA:13517"/>
        <dbReference type="ChEBI" id="CHEBI:30616"/>
        <dbReference type="ChEBI" id="CHEBI:58369"/>
        <dbReference type="ChEBI" id="CHEBI:63528"/>
        <dbReference type="ChEBI" id="CHEBI:456216"/>
        <dbReference type="EC" id="2.7.4.9"/>
    </reaction>
</comment>
<evidence type="ECO:0000313" key="14">
    <source>
        <dbReference type="EMBL" id="GEK93415.1"/>
    </source>
</evidence>
<keyword evidence="6 12" id="KW-0547">Nucleotide-binding</keyword>
<dbReference type="OrthoDB" id="9774907at2"/>
<dbReference type="GO" id="GO:0006233">
    <property type="term" value="P:dTDP biosynthetic process"/>
    <property type="evidence" value="ECO:0007669"/>
    <property type="project" value="InterPro"/>
</dbReference>
<dbReference type="CDD" id="cd01672">
    <property type="entry name" value="TMPK"/>
    <property type="match status" value="1"/>
</dbReference>
<dbReference type="RefSeq" id="WP_146794895.1">
    <property type="nucleotide sequence ID" value="NZ_BARC01000012.1"/>
</dbReference>
<dbReference type="HAMAP" id="MF_00165">
    <property type="entry name" value="Thymidylate_kinase"/>
    <property type="match status" value="1"/>
</dbReference>
<keyword evidence="7 12" id="KW-0418">Kinase</keyword>
<evidence type="ECO:0000256" key="4">
    <source>
        <dbReference type="ARBA" id="ARBA00022679"/>
    </source>
</evidence>
<evidence type="ECO:0000256" key="8">
    <source>
        <dbReference type="ARBA" id="ARBA00022840"/>
    </source>
</evidence>
<evidence type="ECO:0000256" key="11">
    <source>
        <dbReference type="ARBA" id="ARBA00057735"/>
    </source>
</evidence>
<name>A0A511AYX8_9PROT</name>
<dbReference type="InterPro" id="IPR027417">
    <property type="entry name" value="P-loop_NTPase"/>
</dbReference>
<feature type="domain" description="Thymidylate kinase-like" evidence="13">
    <location>
        <begin position="13"/>
        <end position="204"/>
    </location>
</feature>
<comment type="caution">
    <text evidence="14">The sequence shown here is derived from an EMBL/GenBank/DDBJ whole genome shotgun (WGS) entry which is preliminary data.</text>
</comment>
<comment type="similarity">
    <text evidence="1 12">Belongs to the thymidylate kinase family.</text>
</comment>
<dbReference type="GO" id="GO:0005829">
    <property type="term" value="C:cytosol"/>
    <property type="evidence" value="ECO:0007669"/>
    <property type="project" value="TreeGrafter"/>
</dbReference>
<comment type="function">
    <text evidence="11 12">Phosphorylation of dTMP to form dTDP in both de novo and salvage pathways of dTTP synthesis.</text>
</comment>
<dbReference type="Proteomes" id="UP000321230">
    <property type="component" value="Unassembled WGS sequence"/>
</dbReference>
<reference evidence="14 15" key="1">
    <citation type="submission" date="2019-07" db="EMBL/GenBank/DDBJ databases">
        <title>Whole genome shotgun sequence of Gluconobacter wancherniae NBRC 103581.</title>
        <authorList>
            <person name="Hosoyama A."/>
            <person name="Uohara A."/>
            <person name="Ohji S."/>
            <person name="Ichikawa N."/>
        </authorList>
    </citation>
    <scope>NUCLEOTIDE SEQUENCE [LARGE SCALE GENOMIC DNA]</scope>
    <source>
        <strain evidence="14 15">NBRC 103581</strain>
    </source>
</reference>
<evidence type="ECO:0000256" key="1">
    <source>
        <dbReference type="ARBA" id="ARBA00009776"/>
    </source>
</evidence>
<evidence type="ECO:0000256" key="3">
    <source>
        <dbReference type="ARBA" id="ARBA00017144"/>
    </source>
</evidence>
<evidence type="ECO:0000313" key="15">
    <source>
        <dbReference type="Proteomes" id="UP000321230"/>
    </source>
</evidence>
<evidence type="ECO:0000256" key="12">
    <source>
        <dbReference type="HAMAP-Rule" id="MF_00165"/>
    </source>
</evidence>
<evidence type="ECO:0000256" key="6">
    <source>
        <dbReference type="ARBA" id="ARBA00022741"/>
    </source>
</evidence>
<accession>A0A511AYX8</accession>
<dbReference type="PROSITE" id="PS01331">
    <property type="entry name" value="THYMIDYLATE_KINASE"/>
    <property type="match status" value="1"/>
</dbReference>
<evidence type="ECO:0000256" key="10">
    <source>
        <dbReference type="ARBA" id="ARBA00048743"/>
    </source>
</evidence>
<dbReference type="EMBL" id="BJUZ01000001">
    <property type="protein sequence ID" value="GEK93415.1"/>
    <property type="molecule type" value="Genomic_DNA"/>
</dbReference>
<dbReference type="InterPro" id="IPR018094">
    <property type="entry name" value="Thymidylate_kinase"/>
</dbReference>
<gene>
    <name evidence="12 14" type="primary">tmk</name>
    <name evidence="14" type="ORF">GWA01_11850</name>
</gene>
<feature type="binding site" evidence="12">
    <location>
        <begin position="15"/>
        <end position="22"/>
    </location>
    <ligand>
        <name>ATP</name>
        <dbReference type="ChEBI" id="CHEBI:30616"/>
    </ligand>
</feature>
<evidence type="ECO:0000256" key="2">
    <source>
        <dbReference type="ARBA" id="ARBA00012980"/>
    </source>
</evidence>
<organism evidence="14 15">
    <name type="scientific">Gluconobacter wancherniae NBRC 103581</name>
    <dbReference type="NCBI Taxonomy" id="656744"/>
    <lineage>
        <taxon>Bacteria</taxon>
        <taxon>Pseudomonadati</taxon>
        <taxon>Pseudomonadota</taxon>
        <taxon>Alphaproteobacteria</taxon>
        <taxon>Acetobacterales</taxon>
        <taxon>Acetobacteraceae</taxon>
        <taxon>Gluconobacter</taxon>
    </lineage>
</organism>
<keyword evidence="4 12" id="KW-0808">Transferase</keyword>
<protein>
    <recommendedName>
        <fullName evidence="3 12">Thymidylate kinase</fullName>
        <ecNumber evidence="2 12">2.7.4.9</ecNumber>
    </recommendedName>
    <alternativeName>
        <fullName evidence="9 12">dTMP kinase</fullName>
    </alternativeName>
</protein>
<dbReference type="AlphaFoldDB" id="A0A511AYX8"/>
<dbReference type="GO" id="GO:0006227">
    <property type="term" value="P:dUDP biosynthetic process"/>
    <property type="evidence" value="ECO:0007669"/>
    <property type="project" value="TreeGrafter"/>
</dbReference>
<evidence type="ECO:0000256" key="7">
    <source>
        <dbReference type="ARBA" id="ARBA00022777"/>
    </source>
</evidence>
<dbReference type="InterPro" id="IPR018095">
    <property type="entry name" value="Thymidylate_kin_CS"/>
</dbReference>